<dbReference type="InterPro" id="IPR022128">
    <property type="entry name" value="FhaA_N"/>
</dbReference>
<dbReference type="EMBL" id="RBWV01000009">
    <property type="protein sequence ID" value="RKS80334.1"/>
    <property type="molecule type" value="Genomic_DNA"/>
</dbReference>
<evidence type="ECO:0000256" key="1">
    <source>
        <dbReference type="ARBA" id="ARBA00022553"/>
    </source>
</evidence>
<comment type="caution">
    <text evidence="4">The sequence shown here is derived from an EMBL/GenBank/DDBJ whole genome shotgun (WGS) entry which is preliminary data.</text>
</comment>
<feature type="region of interest" description="Disordered" evidence="2">
    <location>
        <begin position="121"/>
        <end position="163"/>
    </location>
</feature>
<dbReference type="AlphaFoldDB" id="A0A420XU31"/>
<proteinExistence type="predicted"/>
<dbReference type="PANTHER" id="PTHR23308">
    <property type="entry name" value="NUCLEAR INHIBITOR OF PROTEIN PHOSPHATASE-1"/>
    <property type="match status" value="1"/>
</dbReference>
<feature type="domain" description="FHA" evidence="3">
    <location>
        <begin position="192"/>
        <end position="241"/>
    </location>
</feature>
<reference evidence="4 5" key="1">
    <citation type="submission" date="2018-10" db="EMBL/GenBank/DDBJ databases">
        <title>Genomic Encyclopedia of Archaeal and Bacterial Type Strains, Phase II (KMG-II): from individual species to whole genera.</title>
        <authorList>
            <person name="Goeker M."/>
        </authorList>
    </citation>
    <scope>NUCLEOTIDE SEQUENCE [LARGE SCALE GENOMIC DNA]</scope>
    <source>
        <strain evidence="4 5">RP-AC37</strain>
    </source>
</reference>
<dbReference type="InterPro" id="IPR042287">
    <property type="entry name" value="FhaA_N_sf"/>
</dbReference>
<keyword evidence="5" id="KW-1185">Reference proteome</keyword>
<dbReference type="InterPro" id="IPR050923">
    <property type="entry name" value="Cell_Proc_Reg/RNA_Proc"/>
</dbReference>
<dbReference type="RefSeq" id="WP_121192037.1">
    <property type="nucleotide sequence ID" value="NZ_RBWV01000009.1"/>
</dbReference>
<name>A0A420XU31_9ACTN</name>
<dbReference type="PROSITE" id="PS50006">
    <property type="entry name" value="FHA_DOMAIN"/>
    <property type="match status" value="1"/>
</dbReference>
<organism evidence="4 5">
    <name type="scientific">Motilibacter peucedani</name>
    <dbReference type="NCBI Taxonomy" id="598650"/>
    <lineage>
        <taxon>Bacteria</taxon>
        <taxon>Bacillati</taxon>
        <taxon>Actinomycetota</taxon>
        <taxon>Actinomycetes</taxon>
        <taxon>Motilibacterales</taxon>
        <taxon>Motilibacteraceae</taxon>
        <taxon>Motilibacter</taxon>
    </lineage>
</organism>
<dbReference type="Gene3D" id="3.30.2320.60">
    <property type="entry name" value="FhaA, phosphopeptide-binding domain (DUF3662)"/>
    <property type="match status" value="1"/>
</dbReference>
<dbReference type="InterPro" id="IPR000253">
    <property type="entry name" value="FHA_dom"/>
</dbReference>
<dbReference type="OrthoDB" id="151099at2"/>
<accession>A0A420XU31</accession>
<dbReference type="CDD" id="cd00060">
    <property type="entry name" value="FHA"/>
    <property type="match status" value="1"/>
</dbReference>
<dbReference type="Gene3D" id="2.60.200.20">
    <property type="match status" value="1"/>
</dbReference>
<evidence type="ECO:0000313" key="4">
    <source>
        <dbReference type="EMBL" id="RKS80334.1"/>
    </source>
</evidence>
<dbReference type="InParanoid" id="A0A420XU31"/>
<dbReference type="Pfam" id="PF00498">
    <property type="entry name" value="FHA"/>
    <property type="match status" value="1"/>
</dbReference>
<protein>
    <submittedName>
        <fullName evidence="4">Type III secretion system (T3SS) inner membrane Yop/YscD-like protein</fullName>
    </submittedName>
</protein>
<gene>
    <name evidence="4" type="ORF">CLV35_0763</name>
</gene>
<evidence type="ECO:0000313" key="5">
    <source>
        <dbReference type="Proteomes" id="UP000281955"/>
    </source>
</evidence>
<dbReference type="SMART" id="SM00240">
    <property type="entry name" value="FHA"/>
    <property type="match status" value="1"/>
</dbReference>
<dbReference type="Proteomes" id="UP000281955">
    <property type="component" value="Unassembled WGS sequence"/>
</dbReference>
<dbReference type="Pfam" id="PF12401">
    <property type="entry name" value="FhaA_N"/>
    <property type="match status" value="1"/>
</dbReference>
<dbReference type="FunCoup" id="A0A420XU31">
    <property type="interactions" value="1"/>
</dbReference>
<keyword evidence="1" id="KW-0597">Phosphoprotein</keyword>
<sequence length="288" mass="31220">MGVLQRFERRVETLVNGAFARAFKSEVKPVEIAAALQREADDKAQVLSRERVMVPNSYVVELSPRDSERLDPWSEPLRAELAAMVAEHAEAQGYSPTGRVGVEFERHDDLDTGMFRVRSRADAAPPPVRVEARRAPAPAPAPAGAAWSEQERRPPAPVPRGADATVVQRVARTPEPWLEVEGARVPLRQGVTVIGRGSEADLRLDDPGVSRRHASLQVAGSRARLLDLGSTNGTIVAGQRVRDTDLRDGDTVVLGRSTVVFHSDAVALRPDAYGPAGEDPDSFVPGLR</sequence>
<dbReference type="SUPFAM" id="SSF49879">
    <property type="entry name" value="SMAD/FHA domain"/>
    <property type="match status" value="1"/>
</dbReference>
<dbReference type="InterPro" id="IPR008984">
    <property type="entry name" value="SMAD_FHA_dom_sf"/>
</dbReference>
<evidence type="ECO:0000256" key="2">
    <source>
        <dbReference type="SAM" id="MobiDB-lite"/>
    </source>
</evidence>
<evidence type="ECO:0000259" key="3">
    <source>
        <dbReference type="PROSITE" id="PS50006"/>
    </source>
</evidence>